<feature type="region of interest" description="Disordered" evidence="1">
    <location>
        <begin position="45"/>
        <end position="68"/>
    </location>
</feature>
<dbReference type="EMBL" id="CP060514">
    <property type="protein sequence ID" value="QNL66222.1"/>
    <property type="molecule type" value="Genomic_DNA"/>
</dbReference>
<protein>
    <submittedName>
        <fullName evidence="2">Uncharacterized protein</fullName>
    </submittedName>
</protein>
<dbReference type="RefSeq" id="WP_162184628.1">
    <property type="nucleotide sequence ID" value="NZ_CP060514.1"/>
</dbReference>
<evidence type="ECO:0000256" key="1">
    <source>
        <dbReference type="SAM" id="MobiDB-lite"/>
    </source>
</evidence>
<feature type="compositionally biased region" description="Basic and acidic residues" evidence="1">
    <location>
        <begin position="54"/>
        <end position="68"/>
    </location>
</feature>
<gene>
    <name evidence="2" type="ORF">H9L33_24010</name>
</gene>
<reference evidence="2" key="1">
    <citation type="submission" date="2020-08" db="EMBL/GenBank/DDBJ databases">
        <title>Genetic determinants of drug resistance in non-typhoid Salmonella enterica isolates in Russia.</title>
        <authorList>
            <person name="Kuleshov K.V."/>
            <person name="Pavlova A.S."/>
            <person name="Mikhaylova Y.V."/>
            <person name="Yanushevich Y.G."/>
            <person name="Speranskaya A."/>
            <person name="Podkolzin A.T."/>
        </authorList>
    </citation>
    <scope>NUCLEOTIDE SEQUENCE</scope>
    <source>
        <strain evidence="2">SLR1_7966</strain>
        <plasmid evidence="2">pS7966-2</plasmid>
    </source>
</reference>
<geneLocation type="plasmid" evidence="2">
    <name>pS7966-2</name>
</geneLocation>
<keyword evidence="2" id="KW-0614">Plasmid</keyword>
<dbReference type="AlphaFoldDB" id="A0A7G9CWP1"/>
<proteinExistence type="predicted"/>
<name>A0A7G9CWP1_SALER</name>
<organism evidence="2">
    <name type="scientific">Salmonella enterica</name>
    <name type="common">Salmonella choleraesuis</name>
    <dbReference type="NCBI Taxonomy" id="28901"/>
    <lineage>
        <taxon>Bacteria</taxon>
        <taxon>Pseudomonadati</taxon>
        <taxon>Pseudomonadota</taxon>
        <taxon>Gammaproteobacteria</taxon>
        <taxon>Enterobacterales</taxon>
        <taxon>Enterobacteriaceae</taxon>
        <taxon>Salmonella</taxon>
    </lineage>
</organism>
<accession>A0A7G9CWP1</accession>
<evidence type="ECO:0000313" key="2">
    <source>
        <dbReference type="EMBL" id="QNL66222.1"/>
    </source>
</evidence>
<sequence>MKSYALSEPEHIQTCFDGSVIIMSKFFEELLKSAEEAVKISKGELKPSRITRLPKPDKTKEDGKTKAP</sequence>